<dbReference type="Proteomes" id="UP000526625">
    <property type="component" value="Unassembled WGS sequence"/>
</dbReference>
<proteinExistence type="predicted"/>
<comment type="caution">
    <text evidence="2">The sequence shown here is derived from an EMBL/GenBank/DDBJ whole genome shotgun (WGS) entry which is preliminary data.</text>
</comment>
<organism evidence="2 3">
    <name type="scientific">Rhizobium tropici</name>
    <dbReference type="NCBI Taxonomy" id="398"/>
    <lineage>
        <taxon>Bacteria</taxon>
        <taxon>Pseudomonadati</taxon>
        <taxon>Pseudomonadota</taxon>
        <taxon>Alphaproteobacteria</taxon>
        <taxon>Hyphomicrobiales</taxon>
        <taxon>Rhizobiaceae</taxon>
        <taxon>Rhizobium/Agrobacterium group</taxon>
        <taxon>Rhizobium</taxon>
    </lineage>
</organism>
<evidence type="ECO:0000313" key="3">
    <source>
        <dbReference type="Proteomes" id="UP000471190"/>
    </source>
</evidence>
<keyword evidence="4" id="KW-1185">Reference proteome</keyword>
<reference evidence="2 3" key="1">
    <citation type="submission" date="2020-02" db="EMBL/GenBank/DDBJ databases">
        <title>Draft genome sequence of Rhizobium tropici.</title>
        <authorList>
            <person name="Khayi S."/>
            <person name="Jemo M."/>
        </authorList>
    </citation>
    <scope>NUCLEOTIDE SEQUENCE [LARGE SCALE GENOMIC DNA]</scope>
    <source>
        <strain evidence="2 3">A12</strain>
        <plasmid evidence="2">pA12a</plasmid>
    </source>
</reference>
<accession>A0A6P1C7D3</accession>
<evidence type="ECO:0000313" key="4">
    <source>
        <dbReference type="Proteomes" id="UP000526625"/>
    </source>
</evidence>
<dbReference type="Proteomes" id="UP000471190">
    <property type="component" value="Unassembled WGS sequence"/>
</dbReference>
<keyword evidence="2" id="KW-0614">Plasmid</keyword>
<dbReference type="RefSeq" id="WP_041678038.1">
    <property type="nucleotide sequence ID" value="NZ_JAADZA010000008.1"/>
</dbReference>
<geneLocation type="plasmid" evidence="2">
    <name>pA12a</name>
</geneLocation>
<dbReference type="AlphaFoldDB" id="A0A6P1C7D3"/>
<name>A0A6P1C7D3_RHITR</name>
<dbReference type="EMBL" id="JAADZA010000008">
    <property type="protein sequence ID" value="NEV11325.1"/>
    <property type="molecule type" value="Genomic_DNA"/>
</dbReference>
<evidence type="ECO:0000313" key="2">
    <source>
        <dbReference type="EMBL" id="NEV11325.1"/>
    </source>
</evidence>
<protein>
    <submittedName>
        <fullName evidence="2">Uncharacterized protein</fullName>
    </submittedName>
</protein>
<dbReference type="EMBL" id="JACHBF010000013">
    <property type="protein sequence ID" value="MBB6493887.1"/>
    <property type="molecule type" value="Genomic_DNA"/>
</dbReference>
<reference evidence="1 4" key="2">
    <citation type="submission" date="2020-08" db="EMBL/GenBank/DDBJ databases">
        <title>Genomic Encyclopedia of Type Strains, Phase IV (KMG-V): Genome sequencing to study the core and pangenomes of soil and plant-associated prokaryotes.</title>
        <authorList>
            <person name="Whitman W."/>
        </authorList>
    </citation>
    <scope>NUCLEOTIDE SEQUENCE [LARGE SCALE GENOMIC DNA]</scope>
    <source>
        <strain evidence="1 4">SEMIA 4059</strain>
    </source>
</reference>
<evidence type="ECO:0000313" key="1">
    <source>
        <dbReference type="EMBL" id="MBB6493887.1"/>
    </source>
</evidence>
<gene>
    <name evidence="1" type="ORF">GGD45_004321</name>
    <name evidence="2" type="ORF">GXW80_09985</name>
</gene>
<sequence length="243" mass="26946">MSVEELRRAFLFASEVEERIRRFRTERLEILTNNEGPLAVGADGETRLVMQVVPRASFTESISLSFDERGGTMWPWPLGASGANPMYSLDGLVAYSGPEEQSGTVRAFSTLFRNGIAEAVAKLNVGGKDGQRNIYLTGVEQGIASGIRQILGEYKRRSIPAPYTIFVSLIGIRGVSAPIDEWRGSINYPYRSDRIMLPELNIDARGAADVPENTLKPLFDLMWNAFGQRGSPSYDESGKHVRR</sequence>